<accession>A0A2I7N626</accession>
<organism evidence="8 9">
    <name type="scientific">Aquella oligotrophica</name>
    <dbReference type="NCBI Taxonomy" id="2067065"/>
    <lineage>
        <taxon>Bacteria</taxon>
        <taxon>Pseudomonadati</taxon>
        <taxon>Pseudomonadota</taxon>
        <taxon>Betaproteobacteria</taxon>
        <taxon>Neisseriales</taxon>
        <taxon>Neisseriaceae</taxon>
        <taxon>Aquella</taxon>
    </lineage>
</organism>
<keyword evidence="3" id="KW-0560">Oxidoreductase</keyword>
<evidence type="ECO:0000256" key="6">
    <source>
        <dbReference type="ARBA" id="ARBA00035023"/>
    </source>
</evidence>
<evidence type="ECO:0000256" key="2">
    <source>
        <dbReference type="ARBA" id="ARBA00022964"/>
    </source>
</evidence>
<keyword evidence="2" id="KW-0223">Dioxygenase</keyword>
<name>A0A2I7N626_9NEIS</name>
<evidence type="ECO:0000313" key="8">
    <source>
        <dbReference type="EMBL" id="AUR51675.1"/>
    </source>
</evidence>
<protein>
    <recommendedName>
        <fullName evidence="6">2-oxoadipate dioxygenase/decarboxylase</fullName>
        <ecNumber evidence="6">1.13.11.93</ecNumber>
    </recommendedName>
    <alternativeName>
        <fullName evidence="7">2-hydroxyglutarate synthase</fullName>
    </alternativeName>
</protein>
<dbReference type="CDD" id="cd16350">
    <property type="entry name" value="VOC_like"/>
    <property type="match status" value="1"/>
</dbReference>
<proteinExistence type="inferred from homology"/>
<evidence type="ECO:0000256" key="3">
    <source>
        <dbReference type="ARBA" id="ARBA00023002"/>
    </source>
</evidence>
<dbReference type="KEGG" id="nba:CUN60_05000"/>
<evidence type="ECO:0000256" key="7">
    <source>
        <dbReference type="ARBA" id="ARBA00035045"/>
    </source>
</evidence>
<keyword evidence="4" id="KW-0408">Iron</keyword>
<reference evidence="9" key="1">
    <citation type="submission" date="2017-11" db="EMBL/GenBank/DDBJ databases">
        <authorList>
            <person name="Chan K.G."/>
            <person name="Lee L.S."/>
        </authorList>
    </citation>
    <scope>NUCLEOTIDE SEQUENCE [LARGE SCALE GENOMIC DNA]</scope>
    <source>
        <strain evidence="9">DSM 100970</strain>
    </source>
</reference>
<dbReference type="RefSeq" id="WP_102950974.1">
    <property type="nucleotide sequence ID" value="NZ_CP024847.1"/>
</dbReference>
<comment type="similarity">
    <text evidence="5">Belongs to the 2-oxoadipate dioxygenase/decarboxylase family.</text>
</comment>
<keyword evidence="9" id="KW-1185">Reference proteome</keyword>
<dbReference type="PANTHER" id="PTHR31136:SF5">
    <property type="entry name" value="2-OXOADIPATE DIOXYGENASE_DECARBOXYLASE, CHLOROPLASTIC"/>
    <property type="match status" value="1"/>
</dbReference>
<dbReference type="Gene3D" id="3.10.180.50">
    <property type="match status" value="1"/>
</dbReference>
<evidence type="ECO:0000256" key="4">
    <source>
        <dbReference type="ARBA" id="ARBA00023004"/>
    </source>
</evidence>
<dbReference type="Proteomes" id="UP000236655">
    <property type="component" value="Chromosome"/>
</dbReference>
<dbReference type="Pfam" id="PF07063">
    <property type="entry name" value="HGLS"/>
    <property type="match status" value="1"/>
</dbReference>
<dbReference type="AlphaFoldDB" id="A0A2I7N626"/>
<evidence type="ECO:0000256" key="5">
    <source>
        <dbReference type="ARBA" id="ARBA00035013"/>
    </source>
</evidence>
<dbReference type="EC" id="1.13.11.93" evidence="6"/>
<dbReference type="PANTHER" id="PTHR31136">
    <property type="entry name" value="DUF1338 DOMAIN-CONTAINING PROTEIN"/>
    <property type="match status" value="1"/>
</dbReference>
<sequence>MMNKIELVFDKLWQQYTEESPEALKIYNLFKENGEDNIVNDHVAFRTFDDPRVDVDTLGKFFIELGYEEKGDYHFPVKKLYAKHYEHKSDATMPKVFISHLLTKEFSALVQEQAKLCVDQIATSELNSIELLSSGVHWDLDYDVYQKLLAESEYAAWMYVFGFRANHFTVFVNHLKTLKSVEEINQFLKAKGLTLNSSGGEIKGTPAELLEQSSTMANKVPVKFRQGTFEVLNSYYEFARRYPDASGKLYTGFIAASADKIFESTNVK</sequence>
<comment type="cofactor">
    <cofactor evidence="1">
        <name>Fe(2+)</name>
        <dbReference type="ChEBI" id="CHEBI:29033"/>
    </cofactor>
</comment>
<evidence type="ECO:0000256" key="1">
    <source>
        <dbReference type="ARBA" id="ARBA00001954"/>
    </source>
</evidence>
<dbReference type="OrthoDB" id="506370at2"/>
<dbReference type="GO" id="GO:0051213">
    <property type="term" value="F:dioxygenase activity"/>
    <property type="evidence" value="ECO:0007669"/>
    <property type="project" value="UniProtKB-KW"/>
</dbReference>
<gene>
    <name evidence="8" type="ORF">CUN60_05000</name>
</gene>
<evidence type="ECO:0000313" key="9">
    <source>
        <dbReference type="Proteomes" id="UP000236655"/>
    </source>
</evidence>
<dbReference type="EMBL" id="CP024847">
    <property type="protein sequence ID" value="AUR51675.1"/>
    <property type="molecule type" value="Genomic_DNA"/>
</dbReference>
<dbReference type="InterPro" id="IPR009770">
    <property type="entry name" value="HGLS"/>
</dbReference>
<dbReference type="SMART" id="SM01150">
    <property type="entry name" value="DUF1338"/>
    <property type="match status" value="1"/>
</dbReference>